<feature type="active site" description="Tele-phosphohistidine intermediate" evidence="1">
    <location>
        <position position="8"/>
    </location>
</feature>
<protein>
    <submittedName>
        <fullName evidence="4">Phosphoglycerate mutase-like protein 4</fullName>
    </submittedName>
</protein>
<dbReference type="EMBL" id="MQVM01000002">
    <property type="protein sequence ID" value="ONH77232.1"/>
    <property type="molecule type" value="Genomic_DNA"/>
</dbReference>
<dbReference type="GO" id="GO:0005829">
    <property type="term" value="C:cytosol"/>
    <property type="evidence" value="ECO:0007669"/>
    <property type="project" value="TreeGrafter"/>
</dbReference>
<dbReference type="AlphaFoldDB" id="A0A1V2LVE3"/>
<proteinExistence type="predicted"/>
<sequence>MTVYVVRHGETDWNIIKRLQGHLDVPLNDTGRMQARKLGEYLKEHPQEYNITRIVSSDLTRCRETASLINVNKLPIEYTNTLRERHMGPVEGMLLAEAKKIFGDQFKQQGETEQEMLARVTCKIDEICATSAPGGGDTLVVTHGGVIRALGGHYPLAATAKKGTAERVGGRVGNTSITALERGEIIFYAERPHLVFEEKAGLIPEEIDDGYR</sequence>
<dbReference type="InterPro" id="IPR001345">
    <property type="entry name" value="PG/BPGM_mutase_AS"/>
</dbReference>
<evidence type="ECO:0000256" key="1">
    <source>
        <dbReference type="PIRSR" id="PIRSR613078-1"/>
    </source>
</evidence>
<evidence type="ECO:0000313" key="6">
    <source>
        <dbReference type="Proteomes" id="UP000249293"/>
    </source>
</evidence>
<dbReference type="PANTHER" id="PTHR48100">
    <property type="entry name" value="BROAD-SPECIFICITY PHOSPHATASE YOR283W-RELATED"/>
    <property type="match status" value="1"/>
</dbReference>
<evidence type="ECO:0000313" key="5">
    <source>
        <dbReference type="Proteomes" id="UP000189274"/>
    </source>
</evidence>
<dbReference type="PANTHER" id="PTHR48100:SF66">
    <property type="entry name" value="BROAD-SPECIFICITY PHOSPHATASE YOR283W"/>
    <property type="match status" value="1"/>
</dbReference>
<dbReference type="EMBL" id="CP028774">
    <property type="protein sequence ID" value="AWU75871.1"/>
    <property type="molecule type" value="Genomic_DNA"/>
</dbReference>
<dbReference type="InterPro" id="IPR029033">
    <property type="entry name" value="His_PPase_superfam"/>
</dbReference>
<dbReference type="Proteomes" id="UP000249293">
    <property type="component" value="Chromosome 2"/>
</dbReference>
<dbReference type="CDD" id="cd07067">
    <property type="entry name" value="HP_PGM_like"/>
    <property type="match status" value="1"/>
</dbReference>
<feature type="binding site" evidence="2">
    <location>
        <begin position="7"/>
        <end position="14"/>
    </location>
    <ligand>
        <name>substrate</name>
    </ligand>
</feature>
<dbReference type="STRING" id="4909.A0A1V2LVE3"/>
<organism evidence="4 5">
    <name type="scientific">Pichia kudriavzevii</name>
    <name type="common">Yeast</name>
    <name type="synonym">Issatchenkia orientalis</name>
    <dbReference type="NCBI Taxonomy" id="4909"/>
    <lineage>
        <taxon>Eukaryota</taxon>
        <taxon>Fungi</taxon>
        <taxon>Dikarya</taxon>
        <taxon>Ascomycota</taxon>
        <taxon>Saccharomycotina</taxon>
        <taxon>Pichiomycetes</taxon>
        <taxon>Pichiales</taxon>
        <taxon>Pichiaceae</taxon>
        <taxon>Pichia</taxon>
    </lineage>
</organism>
<keyword evidence="6" id="KW-1185">Reference proteome</keyword>
<reference evidence="5" key="1">
    <citation type="journal article" date="2017" name="Genome Announc.">
        <title>Genome sequences of Cyberlindnera fabianii 65, Pichia kudriavzevii 129, and Saccharomyces cerevisiae 131 isolated from fermented masau fruits in Zimbabwe.</title>
        <authorList>
            <person name="van Rijswijck I.M.H."/>
            <person name="Derks M.F.L."/>
            <person name="Abee T."/>
            <person name="de Ridder D."/>
            <person name="Smid E.J."/>
        </authorList>
    </citation>
    <scope>NUCLEOTIDE SEQUENCE [LARGE SCALE GENOMIC DNA]</scope>
    <source>
        <strain evidence="5">129</strain>
    </source>
</reference>
<accession>A0A1V2LVE3</accession>
<dbReference type="Pfam" id="PF00300">
    <property type="entry name" value="His_Phos_1"/>
    <property type="match status" value="1"/>
</dbReference>
<dbReference type="Proteomes" id="UP000189274">
    <property type="component" value="Unassembled WGS sequence"/>
</dbReference>
<dbReference type="SUPFAM" id="SSF53254">
    <property type="entry name" value="Phosphoglycerate mutase-like"/>
    <property type="match status" value="1"/>
</dbReference>
<evidence type="ECO:0000313" key="4">
    <source>
        <dbReference type="EMBL" id="ONH77232.1"/>
    </source>
</evidence>
<feature type="binding site" evidence="2">
    <location>
        <position position="61"/>
    </location>
    <ligand>
        <name>substrate</name>
    </ligand>
</feature>
<dbReference type="InterPro" id="IPR050275">
    <property type="entry name" value="PGM_Phosphatase"/>
</dbReference>
<dbReference type="Gene3D" id="3.40.50.1240">
    <property type="entry name" value="Phosphoglycerate mutase-like"/>
    <property type="match status" value="1"/>
</dbReference>
<dbReference type="VEuPathDB" id="FungiDB:C5L36_0B11070"/>
<dbReference type="GO" id="GO:0016791">
    <property type="term" value="F:phosphatase activity"/>
    <property type="evidence" value="ECO:0007669"/>
    <property type="project" value="TreeGrafter"/>
</dbReference>
<feature type="active site" description="Proton donor/acceptor" evidence="1">
    <location>
        <position position="84"/>
    </location>
</feature>
<evidence type="ECO:0000256" key="2">
    <source>
        <dbReference type="PIRSR" id="PIRSR613078-2"/>
    </source>
</evidence>
<gene>
    <name evidence="4" type="ORF">BOH78_0607</name>
    <name evidence="3" type="ORF">C5L36_0B11070</name>
</gene>
<dbReference type="SMART" id="SM00855">
    <property type="entry name" value="PGAM"/>
    <property type="match status" value="1"/>
</dbReference>
<dbReference type="OrthoDB" id="354304at2759"/>
<name>A0A1V2LVE3_PICKU</name>
<dbReference type="InterPro" id="IPR013078">
    <property type="entry name" value="His_Pase_superF_clade-1"/>
</dbReference>
<reference evidence="3 6" key="3">
    <citation type="submission" date="2018-06" db="EMBL/GenBank/DDBJ databases">
        <title>Population genomics shows no distinction between pathogenic Candida krusei and environmental Pichia kudriavzevii: One species, four names.</title>
        <authorList>
            <person name="Douglass A.P."/>
            <person name="Offei B."/>
            <person name="Braun-Galleani S."/>
            <person name="Coughlan A.Y."/>
            <person name="Martos A."/>
            <person name="Ortiz-Merino R.A."/>
            <person name="Byrne K.P."/>
            <person name="Wolfe K.H."/>
        </authorList>
    </citation>
    <scope>NUCLEOTIDE SEQUENCE [LARGE SCALE GENOMIC DNA]</scope>
    <source>
        <strain evidence="3 6">CBS573</strain>
    </source>
</reference>
<reference evidence="4" key="2">
    <citation type="submission" date="2017-01" db="EMBL/GenBank/DDBJ databases">
        <authorList>
            <person name="Mah S.A."/>
            <person name="Swanson W.J."/>
            <person name="Moy G.W."/>
            <person name="Vacquier V.D."/>
        </authorList>
    </citation>
    <scope>NUCLEOTIDE SEQUENCE [LARGE SCALE GENOMIC DNA]</scope>
    <source>
        <strain evidence="4">129</strain>
    </source>
</reference>
<dbReference type="PROSITE" id="PS00175">
    <property type="entry name" value="PG_MUTASE"/>
    <property type="match status" value="1"/>
</dbReference>
<evidence type="ECO:0000313" key="3">
    <source>
        <dbReference type="EMBL" id="AWU75871.1"/>
    </source>
</evidence>